<evidence type="ECO:0000313" key="1">
    <source>
        <dbReference type="EMBL" id="PQK08383.1"/>
    </source>
</evidence>
<comment type="caution">
    <text evidence="1">The sequence shown here is derived from an EMBL/GenBank/DDBJ whole genome shotgun (WGS) entry which is preliminary data.</text>
</comment>
<dbReference type="EMBL" id="JRHA01000001">
    <property type="protein sequence ID" value="PQK08383.1"/>
    <property type="molecule type" value="Genomic_DNA"/>
</dbReference>
<sequence length="172" mass="19086">MAETADSLCYAQYLCGVTVMMQLCSYGPTLVQTAATHTAPAIQMQITSIKSAVHLCDICRLGLGCSTKKTPELFWRGLASPFVGSSRPPMSIARAVHEPSFLKERVKDAMFTAWGRYKQVLCFPFIFFSLCDFRSQNIRSIQAVFARARASINYIVKDYNVRSPAKVASTPL</sequence>
<name>A0A2S7XXK0_BEABA</name>
<gene>
    <name evidence="1" type="ORF">BB8028_0001g04600</name>
</gene>
<protein>
    <submittedName>
        <fullName evidence="1">Uncharacterized protein</fullName>
    </submittedName>
</protein>
<accession>A0A2S7XXK0</accession>
<evidence type="ECO:0000313" key="2">
    <source>
        <dbReference type="Proteomes" id="UP000237441"/>
    </source>
</evidence>
<organism evidence="1 2">
    <name type="scientific">Beauveria bassiana</name>
    <name type="common">White muscardine disease fungus</name>
    <name type="synonym">Tritirachium shiotae</name>
    <dbReference type="NCBI Taxonomy" id="176275"/>
    <lineage>
        <taxon>Eukaryota</taxon>
        <taxon>Fungi</taxon>
        <taxon>Dikarya</taxon>
        <taxon>Ascomycota</taxon>
        <taxon>Pezizomycotina</taxon>
        <taxon>Sordariomycetes</taxon>
        <taxon>Hypocreomycetidae</taxon>
        <taxon>Hypocreales</taxon>
        <taxon>Cordycipitaceae</taxon>
        <taxon>Beauveria</taxon>
    </lineage>
</organism>
<proteinExistence type="predicted"/>
<dbReference type="AlphaFoldDB" id="A0A2S7XXK0"/>
<dbReference type="Proteomes" id="UP000237441">
    <property type="component" value="Unassembled WGS sequence"/>
</dbReference>
<reference evidence="1 2" key="1">
    <citation type="submission" date="2016-07" db="EMBL/GenBank/DDBJ databases">
        <title>Comparative genomics of the entomopathogenic fungus Beauveria bassiana.</title>
        <authorList>
            <person name="Valero Jimenez C.A."/>
            <person name="Zwaan B.J."/>
            <person name="Van Kan J.A."/>
            <person name="Takken W."/>
            <person name="Debets A.J."/>
            <person name="Schoustra S.E."/>
            <person name="Koenraadt C.J."/>
        </authorList>
    </citation>
    <scope>NUCLEOTIDE SEQUENCE [LARGE SCALE GENOMIC DNA]</scope>
    <source>
        <strain evidence="1 2">ARSEF 8028</strain>
    </source>
</reference>